<accession>W4KR08</accession>
<dbReference type="HOGENOM" id="CLU_609813_0_0_1"/>
<feature type="region of interest" description="Disordered" evidence="1">
    <location>
        <begin position="130"/>
        <end position="236"/>
    </location>
</feature>
<organism evidence="2 3">
    <name type="scientific">Heterobasidion irregulare (strain TC 32-1)</name>
    <dbReference type="NCBI Taxonomy" id="747525"/>
    <lineage>
        <taxon>Eukaryota</taxon>
        <taxon>Fungi</taxon>
        <taxon>Dikarya</taxon>
        <taxon>Basidiomycota</taxon>
        <taxon>Agaricomycotina</taxon>
        <taxon>Agaricomycetes</taxon>
        <taxon>Russulales</taxon>
        <taxon>Bondarzewiaceae</taxon>
        <taxon>Heterobasidion</taxon>
        <taxon>Heterobasidion annosum species complex</taxon>
    </lineage>
</organism>
<gene>
    <name evidence="2" type="ORF">HETIRDRAFT_424467</name>
</gene>
<dbReference type="AlphaFoldDB" id="W4KR08"/>
<feature type="region of interest" description="Disordered" evidence="1">
    <location>
        <begin position="292"/>
        <end position="344"/>
    </location>
</feature>
<dbReference type="InParanoid" id="W4KR08"/>
<evidence type="ECO:0000256" key="1">
    <source>
        <dbReference type="SAM" id="MobiDB-lite"/>
    </source>
</evidence>
<protein>
    <submittedName>
        <fullName evidence="2">Uncharacterized protein</fullName>
    </submittedName>
</protein>
<dbReference type="Proteomes" id="UP000030671">
    <property type="component" value="Unassembled WGS sequence"/>
</dbReference>
<feature type="compositionally biased region" description="Pro residues" evidence="1">
    <location>
        <begin position="172"/>
        <end position="185"/>
    </location>
</feature>
<evidence type="ECO:0000313" key="3">
    <source>
        <dbReference type="Proteomes" id="UP000030671"/>
    </source>
</evidence>
<feature type="compositionally biased region" description="Basic and acidic residues" evidence="1">
    <location>
        <begin position="301"/>
        <end position="341"/>
    </location>
</feature>
<dbReference type="KEGG" id="hir:HETIRDRAFT_424467"/>
<feature type="region of interest" description="Disordered" evidence="1">
    <location>
        <begin position="93"/>
        <end position="112"/>
    </location>
</feature>
<name>W4KR08_HETIT</name>
<feature type="compositionally biased region" description="Basic residues" evidence="1">
    <location>
        <begin position="158"/>
        <end position="171"/>
    </location>
</feature>
<feature type="compositionally biased region" description="Low complexity" evidence="1">
    <location>
        <begin position="195"/>
        <end position="215"/>
    </location>
</feature>
<feature type="compositionally biased region" description="Basic and acidic residues" evidence="1">
    <location>
        <begin position="144"/>
        <end position="156"/>
    </location>
</feature>
<proteinExistence type="predicted"/>
<keyword evidence="3" id="KW-1185">Reference proteome</keyword>
<sequence>MTTLYYSGYEATSNYASQWSDDPMDVYYGEDTSSWAYASQRIAIEQDAVMWHATSFADTRSPPPAYGVLVDEDEDREYGYEYRQPQFENALEALPPRAPSPPPHDVTREPEDTRVVHVLIPAFRGMRVSDADSDATCTPKTKRRDVARTKAQDAMRLKIAKQRGAHAHPRPRPSSPPTPSHPTPRPARRTKDAWARPSTPATPSPTYTYSRPTSSLHTPSPASSISSDLQTPPAAARERVPTIVVPGGRSVAWAATQLGHMSLIPVEQDGESEDEEPGAVAWTSTRKWKGECRMVSPPDAGSDRTDSEDEGDRKPVILRVSKEQRRKAMEEARAEREEKEARRKARAERRAAMMAARKAESAREQLESALNAIEGLDRPPHRKHRRAEREGLMVMPYRRGETVTRLENMKKRIALELQVRTSFDRWATVSVAHHQAYLAYHAGWVGLFS</sequence>
<dbReference type="EMBL" id="KI925454">
    <property type="protein sequence ID" value="ETW87820.1"/>
    <property type="molecule type" value="Genomic_DNA"/>
</dbReference>
<dbReference type="GeneID" id="20673968"/>
<evidence type="ECO:0000313" key="2">
    <source>
        <dbReference type="EMBL" id="ETW87820.1"/>
    </source>
</evidence>
<reference evidence="2 3" key="1">
    <citation type="journal article" date="2012" name="New Phytol.">
        <title>Insight into trade-off between wood decay and parasitism from the genome of a fungal forest pathogen.</title>
        <authorList>
            <person name="Olson A."/>
            <person name="Aerts A."/>
            <person name="Asiegbu F."/>
            <person name="Belbahri L."/>
            <person name="Bouzid O."/>
            <person name="Broberg A."/>
            <person name="Canback B."/>
            <person name="Coutinho P.M."/>
            <person name="Cullen D."/>
            <person name="Dalman K."/>
            <person name="Deflorio G."/>
            <person name="van Diepen L.T."/>
            <person name="Dunand C."/>
            <person name="Duplessis S."/>
            <person name="Durling M."/>
            <person name="Gonthier P."/>
            <person name="Grimwood J."/>
            <person name="Fossdal C.G."/>
            <person name="Hansson D."/>
            <person name="Henrissat B."/>
            <person name="Hietala A."/>
            <person name="Himmelstrand K."/>
            <person name="Hoffmeister D."/>
            <person name="Hogberg N."/>
            <person name="James T.Y."/>
            <person name="Karlsson M."/>
            <person name="Kohler A."/>
            <person name="Kues U."/>
            <person name="Lee Y.H."/>
            <person name="Lin Y.C."/>
            <person name="Lind M."/>
            <person name="Lindquist E."/>
            <person name="Lombard V."/>
            <person name="Lucas S."/>
            <person name="Lunden K."/>
            <person name="Morin E."/>
            <person name="Murat C."/>
            <person name="Park J."/>
            <person name="Raffaello T."/>
            <person name="Rouze P."/>
            <person name="Salamov A."/>
            <person name="Schmutz J."/>
            <person name="Solheim H."/>
            <person name="Stahlberg J."/>
            <person name="Velez H."/>
            <person name="de Vries R.P."/>
            <person name="Wiebenga A."/>
            <person name="Woodward S."/>
            <person name="Yakovlev I."/>
            <person name="Garbelotto M."/>
            <person name="Martin F."/>
            <person name="Grigoriev I.V."/>
            <person name="Stenlid J."/>
        </authorList>
    </citation>
    <scope>NUCLEOTIDE SEQUENCE [LARGE SCALE GENOMIC DNA]</scope>
    <source>
        <strain evidence="2 3">TC 32-1</strain>
    </source>
</reference>
<feature type="compositionally biased region" description="Polar residues" evidence="1">
    <location>
        <begin position="216"/>
        <end position="230"/>
    </location>
</feature>
<dbReference type="RefSeq" id="XP_009541678.1">
    <property type="nucleotide sequence ID" value="XM_009543383.1"/>
</dbReference>